<protein>
    <submittedName>
        <fullName evidence="2">Uncharacterized protein</fullName>
    </submittedName>
</protein>
<feature type="compositionally biased region" description="Low complexity" evidence="1">
    <location>
        <begin position="110"/>
        <end position="119"/>
    </location>
</feature>
<dbReference type="Gramene" id="AET7Gv20353100.1">
    <property type="protein sequence ID" value="AET7Gv20353100.1"/>
    <property type="gene ID" value="AET7Gv20353100"/>
</dbReference>
<accession>A0A453QWX7</accession>
<evidence type="ECO:0000313" key="3">
    <source>
        <dbReference type="Proteomes" id="UP000015105"/>
    </source>
</evidence>
<reference evidence="2" key="4">
    <citation type="submission" date="2019-03" db="UniProtKB">
        <authorList>
            <consortium name="EnsemblPlants"/>
        </authorList>
    </citation>
    <scope>IDENTIFICATION</scope>
</reference>
<dbReference type="Proteomes" id="UP000015105">
    <property type="component" value="Chromosome 7D"/>
</dbReference>
<feature type="region of interest" description="Disordered" evidence="1">
    <location>
        <begin position="243"/>
        <end position="311"/>
    </location>
</feature>
<evidence type="ECO:0000256" key="1">
    <source>
        <dbReference type="SAM" id="MobiDB-lite"/>
    </source>
</evidence>
<reference evidence="3" key="1">
    <citation type="journal article" date="2014" name="Science">
        <title>Ancient hybridizations among the ancestral genomes of bread wheat.</title>
        <authorList>
            <consortium name="International Wheat Genome Sequencing Consortium,"/>
            <person name="Marcussen T."/>
            <person name="Sandve S.R."/>
            <person name="Heier L."/>
            <person name="Spannagl M."/>
            <person name="Pfeifer M."/>
            <person name="Jakobsen K.S."/>
            <person name="Wulff B.B."/>
            <person name="Steuernagel B."/>
            <person name="Mayer K.F."/>
            <person name="Olsen O.A."/>
        </authorList>
    </citation>
    <scope>NUCLEOTIDE SEQUENCE [LARGE SCALE GENOMIC DNA]</scope>
    <source>
        <strain evidence="3">cv. AL8/78</strain>
    </source>
</reference>
<reference evidence="2" key="3">
    <citation type="journal article" date="2017" name="Nature">
        <title>Genome sequence of the progenitor of the wheat D genome Aegilops tauschii.</title>
        <authorList>
            <person name="Luo M.C."/>
            <person name="Gu Y.Q."/>
            <person name="Puiu D."/>
            <person name="Wang H."/>
            <person name="Twardziok S.O."/>
            <person name="Deal K.R."/>
            <person name="Huo N."/>
            <person name="Zhu T."/>
            <person name="Wang L."/>
            <person name="Wang Y."/>
            <person name="McGuire P.E."/>
            <person name="Liu S."/>
            <person name="Long H."/>
            <person name="Ramasamy R.K."/>
            <person name="Rodriguez J.C."/>
            <person name="Van S.L."/>
            <person name="Yuan L."/>
            <person name="Wang Z."/>
            <person name="Xia Z."/>
            <person name="Xiao L."/>
            <person name="Anderson O.D."/>
            <person name="Ouyang S."/>
            <person name="Liang Y."/>
            <person name="Zimin A.V."/>
            <person name="Pertea G."/>
            <person name="Qi P."/>
            <person name="Bennetzen J.L."/>
            <person name="Dai X."/>
            <person name="Dawson M.W."/>
            <person name="Muller H.G."/>
            <person name="Kugler K."/>
            <person name="Rivarola-Duarte L."/>
            <person name="Spannagl M."/>
            <person name="Mayer K.F.X."/>
            <person name="Lu F.H."/>
            <person name="Bevan M.W."/>
            <person name="Leroy P."/>
            <person name="Li P."/>
            <person name="You F.M."/>
            <person name="Sun Q."/>
            <person name="Liu Z."/>
            <person name="Lyons E."/>
            <person name="Wicker T."/>
            <person name="Salzberg S.L."/>
            <person name="Devos K.M."/>
            <person name="Dvorak J."/>
        </authorList>
    </citation>
    <scope>NUCLEOTIDE SEQUENCE [LARGE SCALE GENOMIC DNA]</scope>
    <source>
        <strain evidence="2">cv. AL8/78</strain>
    </source>
</reference>
<dbReference type="EnsemblPlants" id="AET7Gv20353100.1">
    <property type="protein sequence ID" value="AET7Gv20353100.1"/>
    <property type="gene ID" value="AET7Gv20353100"/>
</dbReference>
<proteinExistence type="predicted"/>
<keyword evidence="3" id="KW-1185">Reference proteome</keyword>
<feature type="compositionally biased region" description="Gly residues" evidence="1">
    <location>
        <begin position="247"/>
        <end position="270"/>
    </location>
</feature>
<sequence length="356" mass="36618">MLPACSLPGLTAKSGVGTWKEEFFFSESSAPWPCPVEWGEPSRSSAMDPALTVEEKAVAEILMCARGSSLIDLTTYLSNRNLVAAKIIGAPSPPPTPQAQVEDIQAEQAATAAASRASTGKVTVKGEPDCKVPPCAPSLGKKRKLEEGRGVDGGSSALDLSCPPGFSAPWKSPPVTGKDGDRKAARLLLQGTVTPSRERELAASKPADVVASSYVSLLQAANEVSFSLGHALELEEKLRAREREAGGAAGGGRAAGGAARGEGRAGGAGVEQGARARSGGARAAGARARHGGHEASRASAPPRPRPGGAHRAAPCFPVAVAASTARRSKCMSKISFLWSGCCYLHFALPFSRAICI</sequence>
<dbReference type="STRING" id="200361.A0A453QWX7"/>
<reference evidence="2" key="5">
    <citation type="journal article" date="2021" name="G3 (Bethesda)">
        <title>Aegilops tauschii genome assembly Aet v5.0 features greater sequence contiguity and improved annotation.</title>
        <authorList>
            <person name="Wang L."/>
            <person name="Zhu T."/>
            <person name="Rodriguez J.C."/>
            <person name="Deal K.R."/>
            <person name="Dubcovsky J."/>
            <person name="McGuire P.E."/>
            <person name="Lux T."/>
            <person name="Spannagl M."/>
            <person name="Mayer K.F.X."/>
            <person name="Baldrich P."/>
            <person name="Meyers B.C."/>
            <person name="Huo N."/>
            <person name="Gu Y.Q."/>
            <person name="Zhou H."/>
            <person name="Devos K.M."/>
            <person name="Bennetzen J.L."/>
            <person name="Unver T."/>
            <person name="Budak H."/>
            <person name="Gulick P.J."/>
            <person name="Galiba G."/>
            <person name="Kalapos B."/>
            <person name="Nelson D.R."/>
            <person name="Li P."/>
            <person name="You F.M."/>
            <person name="Luo M.C."/>
            <person name="Dvorak J."/>
        </authorList>
    </citation>
    <scope>NUCLEOTIDE SEQUENCE [LARGE SCALE GENOMIC DNA]</scope>
    <source>
        <strain evidence="2">cv. AL8/78</strain>
    </source>
</reference>
<dbReference type="AlphaFoldDB" id="A0A453QWX7"/>
<organism evidence="2 3">
    <name type="scientific">Aegilops tauschii subsp. strangulata</name>
    <name type="common">Goatgrass</name>
    <dbReference type="NCBI Taxonomy" id="200361"/>
    <lineage>
        <taxon>Eukaryota</taxon>
        <taxon>Viridiplantae</taxon>
        <taxon>Streptophyta</taxon>
        <taxon>Embryophyta</taxon>
        <taxon>Tracheophyta</taxon>
        <taxon>Spermatophyta</taxon>
        <taxon>Magnoliopsida</taxon>
        <taxon>Liliopsida</taxon>
        <taxon>Poales</taxon>
        <taxon>Poaceae</taxon>
        <taxon>BOP clade</taxon>
        <taxon>Pooideae</taxon>
        <taxon>Triticodae</taxon>
        <taxon>Triticeae</taxon>
        <taxon>Triticinae</taxon>
        <taxon>Aegilops</taxon>
    </lineage>
</organism>
<feature type="compositionally biased region" description="Low complexity" evidence="1">
    <location>
        <begin position="271"/>
        <end position="286"/>
    </location>
</feature>
<name>A0A453QWX7_AEGTS</name>
<evidence type="ECO:0000313" key="2">
    <source>
        <dbReference type="EnsemblPlants" id="AET7Gv20353100.1"/>
    </source>
</evidence>
<feature type="region of interest" description="Disordered" evidence="1">
    <location>
        <begin position="110"/>
        <end position="180"/>
    </location>
</feature>
<reference evidence="3" key="2">
    <citation type="journal article" date="2017" name="Nat. Plants">
        <title>The Aegilops tauschii genome reveals multiple impacts of transposons.</title>
        <authorList>
            <person name="Zhao G."/>
            <person name="Zou C."/>
            <person name="Li K."/>
            <person name="Wang K."/>
            <person name="Li T."/>
            <person name="Gao L."/>
            <person name="Zhang X."/>
            <person name="Wang H."/>
            <person name="Yang Z."/>
            <person name="Liu X."/>
            <person name="Jiang W."/>
            <person name="Mao L."/>
            <person name="Kong X."/>
            <person name="Jiao Y."/>
            <person name="Jia J."/>
        </authorList>
    </citation>
    <scope>NUCLEOTIDE SEQUENCE [LARGE SCALE GENOMIC DNA]</scope>
    <source>
        <strain evidence="3">cv. AL8/78</strain>
    </source>
</reference>